<evidence type="ECO:0000256" key="6">
    <source>
        <dbReference type="RuleBase" id="RU003983"/>
    </source>
</evidence>
<dbReference type="Proteomes" id="UP000092504">
    <property type="component" value="Unassembled WGS sequence"/>
</dbReference>
<accession>A0A1B8P723</accession>
<name>A0A1B8P723_HALEL</name>
<feature type="chain" id="PRO_5008611425" evidence="7">
    <location>
        <begin position="18"/>
        <end position="265"/>
    </location>
</feature>
<keyword evidence="5 6" id="KW-0482">Metalloprotease</keyword>
<dbReference type="GO" id="GO:0046872">
    <property type="term" value="F:metal ion binding"/>
    <property type="evidence" value="ECO:0007669"/>
    <property type="project" value="UniProtKB-KW"/>
</dbReference>
<dbReference type="GO" id="GO:0051603">
    <property type="term" value="P:proteolysis involved in protein catabolic process"/>
    <property type="evidence" value="ECO:0007669"/>
    <property type="project" value="TreeGrafter"/>
</dbReference>
<evidence type="ECO:0000256" key="1">
    <source>
        <dbReference type="ARBA" id="ARBA00022670"/>
    </source>
</evidence>
<evidence type="ECO:0000256" key="4">
    <source>
        <dbReference type="ARBA" id="ARBA00022833"/>
    </source>
</evidence>
<gene>
    <name evidence="9" type="primary">yfgC_1</name>
    <name evidence="9" type="ORF">A8U91_02383</name>
</gene>
<evidence type="ECO:0000259" key="8">
    <source>
        <dbReference type="Pfam" id="PF01435"/>
    </source>
</evidence>
<keyword evidence="3 6" id="KW-0378">Hydrolase</keyword>
<dbReference type="InterPro" id="IPR001915">
    <property type="entry name" value="Peptidase_M48"/>
</dbReference>
<dbReference type="CDD" id="cd07331">
    <property type="entry name" value="M48C_Oma1_like"/>
    <property type="match status" value="1"/>
</dbReference>
<dbReference type="PROSITE" id="PS51257">
    <property type="entry name" value="PROKAR_LIPOPROTEIN"/>
    <property type="match status" value="1"/>
</dbReference>
<dbReference type="RefSeq" id="WP_065241099.1">
    <property type="nucleotide sequence ID" value="NZ_JADDHN010000006.1"/>
</dbReference>
<evidence type="ECO:0000256" key="3">
    <source>
        <dbReference type="ARBA" id="ARBA00022801"/>
    </source>
</evidence>
<dbReference type="Pfam" id="PF01435">
    <property type="entry name" value="Peptidase_M48"/>
    <property type="match status" value="1"/>
</dbReference>
<reference evidence="9 10" key="1">
    <citation type="submission" date="2016-06" db="EMBL/GenBank/DDBJ databases">
        <title>Genome sequence of halotolerant plant growth promoting strain of Halomonas elongata HEK1 isolated from salterns of Rann of Kutch, Gujarat, India.</title>
        <authorList>
            <person name="Gaba S."/>
            <person name="Singh R.N."/>
            <person name="Abrol S."/>
            <person name="Kaushik R."/>
            <person name="Saxena A.K."/>
        </authorList>
    </citation>
    <scope>NUCLEOTIDE SEQUENCE [LARGE SCALE GENOMIC DNA]</scope>
    <source>
        <strain evidence="9 10">HEK1</strain>
    </source>
</reference>
<dbReference type="GO" id="GO:0004222">
    <property type="term" value="F:metalloendopeptidase activity"/>
    <property type="evidence" value="ECO:0007669"/>
    <property type="project" value="InterPro"/>
</dbReference>
<evidence type="ECO:0000256" key="5">
    <source>
        <dbReference type="ARBA" id="ARBA00023049"/>
    </source>
</evidence>
<feature type="domain" description="Peptidase M48" evidence="8">
    <location>
        <begin position="62"/>
        <end position="243"/>
    </location>
</feature>
<dbReference type="PANTHER" id="PTHR22726">
    <property type="entry name" value="METALLOENDOPEPTIDASE OMA1"/>
    <property type="match status" value="1"/>
</dbReference>
<dbReference type="Gene3D" id="3.30.2010.10">
    <property type="entry name" value="Metalloproteases ('zincins'), catalytic domain"/>
    <property type="match status" value="1"/>
</dbReference>
<keyword evidence="2" id="KW-0479">Metal-binding</keyword>
<keyword evidence="1 6" id="KW-0645">Protease</keyword>
<organism evidence="9 10">
    <name type="scientific">Halomonas elongata</name>
    <dbReference type="NCBI Taxonomy" id="2746"/>
    <lineage>
        <taxon>Bacteria</taxon>
        <taxon>Pseudomonadati</taxon>
        <taxon>Pseudomonadota</taxon>
        <taxon>Gammaproteobacteria</taxon>
        <taxon>Oceanospirillales</taxon>
        <taxon>Halomonadaceae</taxon>
        <taxon>Halomonas</taxon>
    </lineage>
</organism>
<dbReference type="EMBL" id="MAJD01000001">
    <property type="protein sequence ID" value="OBX38003.1"/>
    <property type="molecule type" value="Genomic_DNA"/>
</dbReference>
<keyword evidence="7" id="KW-0732">Signal</keyword>
<comment type="cofactor">
    <cofactor evidence="6">
        <name>Zn(2+)</name>
        <dbReference type="ChEBI" id="CHEBI:29105"/>
    </cofactor>
    <text evidence="6">Binds 1 zinc ion per subunit.</text>
</comment>
<evidence type="ECO:0000256" key="2">
    <source>
        <dbReference type="ARBA" id="ARBA00022723"/>
    </source>
</evidence>
<dbReference type="InterPro" id="IPR051156">
    <property type="entry name" value="Mito/Outer_Membr_Metalloprot"/>
</dbReference>
<keyword evidence="4 6" id="KW-0862">Zinc</keyword>
<dbReference type="GO" id="GO:0016020">
    <property type="term" value="C:membrane"/>
    <property type="evidence" value="ECO:0007669"/>
    <property type="project" value="TreeGrafter"/>
</dbReference>
<dbReference type="AlphaFoldDB" id="A0A1B8P723"/>
<evidence type="ECO:0000313" key="10">
    <source>
        <dbReference type="Proteomes" id="UP000092504"/>
    </source>
</evidence>
<sequence>MRWMHYLALGALGVSLAACTTSPTGRSQMLLMSESDLSQMGAQAFAQYQQELPTVGGAQLNYVQCVTNDIVAVLPPEQRDQNWQVKVFESEDANAFALPGGYVGVNTGLLDIATNQDQLASVIGHEIGHVLAHHANERASTQSATQLGMSVVGTALGANGVAGSDQIMAAMGMGAQYGVMLPFSRSHESEADKIGLQLMAEAGFDPRASIELWHNMNATGGGQPPEWMSTHPSHGHRIDGLQANMDTALAQYQRARQAGRRPNCQ</sequence>
<feature type="signal peptide" evidence="7">
    <location>
        <begin position="1"/>
        <end position="17"/>
    </location>
</feature>
<dbReference type="PATRIC" id="fig|2746.7.peg.2445"/>
<comment type="similarity">
    <text evidence="6">Belongs to the peptidase M48 family.</text>
</comment>
<comment type="caution">
    <text evidence="9">The sequence shown here is derived from an EMBL/GenBank/DDBJ whole genome shotgun (WGS) entry which is preliminary data.</text>
</comment>
<evidence type="ECO:0000313" key="9">
    <source>
        <dbReference type="EMBL" id="OBX38003.1"/>
    </source>
</evidence>
<proteinExistence type="inferred from homology"/>
<dbReference type="PANTHER" id="PTHR22726:SF24">
    <property type="entry name" value="M48 FAMILY METALLOPEPTIDASE"/>
    <property type="match status" value="1"/>
</dbReference>
<evidence type="ECO:0000256" key="7">
    <source>
        <dbReference type="SAM" id="SignalP"/>
    </source>
</evidence>
<protein>
    <submittedName>
        <fullName evidence="9">TPR repeat-containing protein YfgC</fullName>
    </submittedName>
</protein>